<dbReference type="Pfam" id="PF00106">
    <property type="entry name" value="adh_short"/>
    <property type="match status" value="1"/>
</dbReference>
<dbReference type="PRINTS" id="PR00081">
    <property type="entry name" value="GDHRDH"/>
</dbReference>
<evidence type="ECO:0000256" key="1">
    <source>
        <dbReference type="ARBA" id="ARBA00006484"/>
    </source>
</evidence>
<evidence type="ECO:0000256" key="3">
    <source>
        <dbReference type="ARBA" id="ARBA00023002"/>
    </source>
</evidence>
<reference evidence="4" key="1">
    <citation type="submission" date="2014-08" db="EMBL/GenBank/DDBJ databases">
        <authorList>
            <person name="Sharma Rahul"/>
            <person name="Thines Marco"/>
        </authorList>
    </citation>
    <scope>NUCLEOTIDE SEQUENCE</scope>
</reference>
<dbReference type="InterPro" id="IPR036291">
    <property type="entry name" value="NAD(P)-bd_dom_sf"/>
</dbReference>
<keyword evidence="2" id="KW-0521">NADP</keyword>
<comment type="similarity">
    <text evidence="1">Belongs to the short-chain dehydrogenases/reductases (SDR) family.</text>
</comment>
<organism evidence="4">
    <name type="scientific">Phaffia rhodozyma</name>
    <name type="common">Yeast</name>
    <name type="synonym">Xanthophyllomyces dendrorhous</name>
    <dbReference type="NCBI Taxonomy" id="264483"/>
    <lineage>
        <taxon>Eukaryota</taxon>
        <taxon>Fungi</taxon>
        <taxon>Dikarya</taxon>
        <taxon>Basidiomycota</taxon>
        <taxon>Agaricomycotina</taxon>
        <taxon>Tremellomycetes</taxon>
        <taxon>Cystofilobasidiales</taxon>
        <taxon>Mrakiaceae</taxon>
        <taxon>Phaffia</taxon>
    </lineage>
</organism>
<dbReference type="GO" id="GO:0005737">
    <property type="term" value="C:cytoplasm"/>
    <property type="evidence" value="ECO:0007669"/>
    <property type="project" value="TreeGrafter"/>
</dbReference>
<dbReference type="Gene3D" id="3.40.50.720">
    <property type="entry name" value="NAD(P)-binding Rossmann-like Domain"/>
    <property type="match status" value="1"/>
</dbReference>
<dbReference type="PANTHER" id="PTHR43544:SF7">
    <property type="entry name" value="NADB-LER2"/>
    <property type="match status" value="1"/>
</dbReference>
<name>A0A0F7SF95_PHARH</name>
<dbReference type="EMBL" id="LN483167">
    <property type="protein sequence ID" value="CDZ96865.1"/>
    <property type="molecule type" value="Genomic_DNA"/>
</dbReference>
<dbReference type="InterPro" id="IPR051468">
    <property type="entry name" value="Fungal_SecMetab_SDRs"/>
</dbReference>
<protein>
    <submittedName>
        <fullName evidence="4">Predicted short chain-type dehydrogenase</fullName>
    </submittedName>
</protein>
<evidence type="ECO:0000256" key="2">
    <source>
        <dbReference type="ARBA" id="ARBA00022857"/>
    </source>
</evidence>
<dbReference type="CDD" id="cd05325">
    <property type="entry name" value="carb_red_sniffer_like_SDR_c"/>
    <property type="match status" value="1"/>
</dbReference>
<dbReference type="SUPFAM" id="SSF51735">
    <property type="entry name" value="NAD(P)-binding Rossmann-fold domains"/>
    <property type="match status" value="1"/>
</dbReference>
<dbReference type="PANTHER" id="PTHR43544">
    <property type="entry name" value="SHORT-CHAIN DEHYDROGENASE/REDUCTASE"/>
    <property type="match status" value="1"/>
</dbReference>
<proteinExistence type="inferred from homology"/>
<dbReference type="InterPro" id="IPR002347">
    <property type="entry name" value="SDR_fam"/>
</dbReference>
<keyword evidence="3" id="KW-0560">Oxidoreductase</keyword>
<dbReference type="AlphaFoldDB" id="A0A0F7SF95"/>
<sequence length="257" mass="27303">MSDTTVYLVTGANRGIGLSIVKALASNPANVIFAGARTPAKATALHELAKSSQAKINVIGLVSADTESNHKAAEEIKKAAGRVDVIIANAGVGAPEAAQFVHESDPAQWTAHYEVNVVGPVVLYKEFYSLLRASKVAAKFIVVSSIAGSLELAPQFDKPFGIYSTSKAAVNYATVKIHLESKDFGLIAFPLHPGTVKTDMFDAVVKKLFPDGKENPFANQTISLEESAEAILKVVNEATRESHGGKFLSYDGSNLPY</sequence>
<evidence type="ECO:0000313" key="4">
    <source>
        <dbReference type="EMBL" id="CDZ96865.1"/>
    </source>
</evidence>
<accession>A0A0F7SF95</accession>
<dbReference type="SMR" id="A0A0F7SF95"/>
<dbReference type="GO" id="GO:0016491">
    <property type="term" value="F:oxidoreductase activity"/>
    <property type="evidence" value="ECO:0007669"/>
    <property type="project" value="UniProtKB-KW"/>
</dbReference>